<evidence type="ECO:0000313" key="2">
    <source>
        <dbReference type="EMBL" id="CAE0063457.1"/>
    </source>
</evidence>
<protein>
    <submittedName>
        <fullName evidence="2">Uncharacterized protein</fullName>
    </submittedName>
</protein>
<reference evidence="2" key="1">
    <citation type="submission" date="2021-01" db="EMBL/GenBank/DDBJ databases">
        <authorList>
            <person name="Corre E."/>
            <person name="Pelletier E."/>
            <person name="Niang G."/>
            <person name="Scheremetjew M."/>
            <person name="Finn R."/>
            <person name="Kale V."/>
            <person name="Holt S."/>
            <person name="Cochrane G."/>
            <person name="Meng A."/>
            <person name="Brown T."/>
            <person name="Cohen L."/>
        </authorList>
    </citation>
    <scope>NUCLEOTIDE SEQUENCE</scope>
    <source>
        <strain evidence="2">CCMP 769</strain>
    </source>
</reference>
<dbReference type="PANTHER" id="PTHR38899:SF1">
    <property type="entry name" value="PROTEIN KINASE"/>
    <property type="match status" value="1"/>
</dbReference>
<dbReference type="EMBL" id="HBHW01041007">
    <property type="protein sequence ID" value="CAE0063457.1"/>
    <property type="molecule type" value="Transcribed_RNA"/>
</dbReference>
<gene>
    <name evidence="1" type="ORF">RMAR00112_LOCUS31526</name>
    <name evidence="2" type="ORF">RMAR00112_LOCUS31529</name>
</gene>
<accession>A0A7S3ENF1</accession>
<sequence>MGLFAKENSFCFLDWDDTLMFTSVLEKYLNSDENDMPDEALVEKLALLDKSVARLLLKVAAQSNVMIVSNAEKSWIEFSCSRFFPSVKRVLSKCGIDVLSARDTFSDEFKEHPEDWKAQMFCREVSRRSKAPTAKLNIVVVGDDVVDILAAERLEILLPYAIVKTVKFTKDPTLDQLVAQISQFNLQFPQVHSWPRSTVLSMSKACTAHGA</sequence>
<proteinExistence type="predicted"/>
<dbReference type="EMBL" id="HBHW01041004">
    <property type="protein sequence ID" value="CAE0063454.1"/>
    <property type="molecule type" value="Transcribed_RNA"/>
</dbReference>
<name>A0A7S3ENF1_9RHOD</name>
<dbReference type="InterPro" id="IPR036412">
    <property type="entry name" value="HAD-like_sf"/>
</dbReference>
<dbReference type="PANTHER" id="PTHR38899">
    <property type="entry name" value="DOMAIN OOKINETE PROTEIN, PUTATIVE-RELATED"/>
    <property type="match status" value="1"/>
</dbReference>
<dbReference type="SUPFAM" id="SSF56784">
    <property type="entry name" value="HAD-like"/>
    <property type="match status" value="1"/>
</dbReference>
<organism evidence="2">
    <name type="scientific">Rhodosorus marinus</name>
    <dbReference type="NCBI Taxonomy" id="101924"/>
    <lineage>
        <taxon>Eukaryota</taxon>
        <taxon>Rhodophyta</taxon>
        <taxon>Stylonematophyceae</taxon>
        <taxon>Stylonematales</taxon>
        <taxon>Stylonemataceae</taxon>
        <taxon>Rhodosorus</taxon>
    </lineage>
</organism>
<dbReference type="AlphaFoldDB" id="A0A7S3ENF1"/>
<evidence type="ECO:0000313" key="1">
    <source>
        <dbReference type="EMBL" id="CAE0063454.1"/>
    </source>
</evidence>